<evidence type="ECO:0000256" key="4">
    <source>
        <dbReference type="ARBA" id="ARBA00022516"/>
    </source>
</evidence>
<keyword evidence="3" id="KW-1003">Cell membrane</keyword>
<reference evidence="16" key="1">
    <citation type="submission" date="2020-05" db="EMBL/GenBank/DDBJ databases">
        <authorList>
            <person name="Chiriac C."/>
            <person name="Salcher M."/>
            <person name="Ghai R."/>
            <person name="Kavagutti S V."/>
        </authorList>
    </citation>
    <scope>NUCLEOTIDE SEQUENCE</scope>
</reference>
<dbReference type="PIRSF" id="PIRSF000851">
    <property type="entry name" value="PcS"/>
    <property type="match status" value="1"/>
</dbReference>
<feature type="transmembrane region" description="Helical" evidence="14">
    <location>
        <begin position="186"/>
        <end position="204"/>
    </location>
</feature>
<dbReference type="Pfam" id="PF01066">
    <property type="entry name" value="CDP-OH_P_transf"/>
    <property type="match status" value="1"/>
</dbReference>
<evidence type="ECO:0000256" key="7">
    <source>
        <dbReference type="ARBA" id="ARBA00022692"/>
    </source>
</evidence>
<keyword evidence="8 14" id="KW-1133">Transmembrane helix</keyword>
<gene>
    <name evidence="15" type="ORF">UFOPK1440_00301</name>
    <name evidence="16" type="ORF">UFOPK1946_00685</name>
</gene>
<dbReference type="InterPro" id="IPR043130">
    <property type="entry name" value="CDP-OH_PTrfase_TM_dom"/>
</dbReference>
<keyword evidence="5" id="KW-0997">Cell inner membrane</keyword>
<organism evidence="16">
    <name type="scientific">freshwater metagenome</name>
    <dbReference type="NCBI Taxonomy" id="449393"/>
    <lineage>
        <taxon>unclassified sequences</taxon>
        <taxon>metagenomes</taxon>
        <taxon>ecological metagenomes</taxon>
    </lineage>
</organism>
<protein>
    <submittedName>
        <fullName evidence="16">Unannotated protein</fullName>
    </submittedName>
</protein>
<keyword evidence="11" id="KW-0594">Phospholipid biosynthesis</keyword>
<keyword evidence="10 14" id="KW-0472">Membrane</keyword>
<evidence type="ECO:0000256" key="1">
    <source>
        <dbReference type="ARBA" id="ARBA00001936"/>
    </source>
</evidence>
<evidence type="ECO:0000313" key="15">
    <source>
        <dbReference type="EMBL" id="CAB4538357.1"/>
    </source>
</evidence>
<keyword evidence="4" id="KW-0444">Lipid biosynthesis</keyword>
<comment type="cofactor">
    <cofactor evidence="1">
        <name>Mn(2+)</name>
        <dbReference type="ChEBI" id="CHEBI:29035"/>
    </cofactor>
</comment>
<evidence type="ECO:0000256" key="14">
    <source>
        <dbReference type="SAM" id="Phobius"/>
    </source>
</evidence>
<keyword evidence="13" id="KW-1208">Phospholipid metabolism</keyword>
<dbReference type="EMBL" id="CAEZSP010000008">
    <property type="protein sequence ID" value="CAB4538357.1"/>
    <property type="molecule type" value="Genomic_DNA"/>
</dbReference>
<dbReference type="EMBL" id="CAEZVG010000031">
    <property type="protein sequence ID" value="CAB4623609.1"/>
    <property type="molecule type" value="Genomic_DNA"/>
</dbReference>
<evidence type="ECO:0000256" key="11">
    <source>
        <dbReference type="ARBA" id="ARBA00023209"/>
    </source>
</evidence>
<sequence>MRPTIGGERLNRSAGYALHVMTASGAAAGLLALQAVIDGNVRAALLWLLLCQVLDGLDGPIARRIDVVFHAPRVDGYVLDLIVDYLTCVVVPVALMVRLNMLPAEFQTLIAAMVLLLSALWFARTDIETEDHWFNGFPAIWNLAVPTFLILDLSQRTTAIVTVFLAISQLTNVKFPHLVRVVKWRLFTLPFAFIYTLNLFVLSWNYSNETGVENSTLSLVIMIAFPIYIGLISIKRTLFSESEES</sequence>
<evidence type="ECO:0000256" key="9">
    <source>
        <dbReference type="ARBA" id="ARBA00023098"/>
    </source>
</evidence>
<dbReference type="GO" id="GO:0005886">
    <property type="term" value="C:plasma membrane"/>
    <property type="evidence" value="ECO:0007669"/>
    <property type="project" value="UniProtKB-SubCell"/>
</dbReference>
<dbReference type="GO" id="GO:0008654">
    <property type="term" value="P:phospholipid biosynthetic process"/>
    <property type="evidence" value="ECO:0007669"/>
    <property type="project" value="UniProtKB-KW"/>
</dbReference>
<evidence type="ECO:0000256" key="5">
    <source>
        <dbReference type="ARBA" id="ARBA00022519"/>
    </source>
</evidence>
<dbReference type="InterPro" id="IPR026027">
    <property type="entry name" value="PcS"/>
</dbReference>
<feature type="transmembrane region" description="Helical" evidence="14">
    <location>
        <begin position="104"/>
        <end position="123"/>
    </location>
</feature>
<accession>A0A6J6IFF8</accession>
<dbReference type="Gene3D" id="1.20.120.1760">
    <property type="match status" value="1"/>
</dbReference>
<feature type="transmembrane region" description="Helical" evidence="14">
    <location>
        <begin position="216"/>
        <end position="234"/>
    </location>
</feature>
<evidence type="ECO:0000313" key="16">
    <source>
        <dbReference type="EMBL" id="CAB4623609.1"/>
    </source>
</evidence>
<dbReference type="AlphaFoldDB" id="A0A6J6IFF8"/>
<evidence type="ECO:0000256" key="6">
    <source>
        <dbReference type="ARBA" id="ARBA00022679"/>
    </source>
</evidence>
<dbReference type="GO" id="GO:0016780">
    <property type="term" value="F:phosphotransferase activity, for other substituted phosphate groups"/>
    <property type="evidence" value="ECO:0007669"/>
    <property type="project" value="InterPro"/>
</dbReference>
<keyword evidence="7 14" id="KW-0812">Transmembrane</keyword>
<dbReference type="InterPro" id="IPR000462">
    <property type="entry name" value="CDP-OH_P_trans"/>
</dbReference>
<evidence type="ECO:0000256" key="13">
    <source>
        <dbReference type="ARBA" id="ARBA00023264"/>
    </source>
</evidence>
<keyword evidence="9" id="KW-0443">Lipid metabolism</keyword>
<evidence type="ECO:0000256" key="12">
    <source>
        <dbReference type="ARBA" id="ARBA00023211"/>
    </source>
</evidence>
<comment type="subcellular location">
    <subcellularLocation>
        <location evidence="2">Cell inner membrane</location>
        <topology evidence="2">Multi-pass membrane protein</topology>
    </subcellularLocation>
</comment>
<evidence type="ECO:0000256" key="2">
    <source>
        <dbReference type="ARBA" id="ARBA00004429"/>
    </source>
</evidence>
<keyword evidence="12" id="KW-0464">Manganese</keyword>
<evidence type="ECO:0000256" key="10">
    <source>
        <dbReference type="ARBA" id="ARBA00023136"/>
    </source>
</evidence>
<name>A0A6J6IFF8_9ZZZZ</name>
<feature type="transmembrane region" description="Helical" evidence="14">
    <location>
        <begin position="77"/>
        <end position="97"/>
    </location>
</feature>
<evidence type="ECO:0000256" key="3">
    <source>
        <dbReference type="ARBA" id="ARBA00022475"/>
    </source>
</evidence>
<feature type="transmembrane region" description="Helical" evidence="14">
    <location>
        <begin position="16"/>
        <end position="37"/>
    </location>
</feature>
<feature type="transmembrane region" description="Helical" evidence="14">
    <location>
        <begin position="143"/>
        <end position="166"/>
    </location>
</feature>
<keyword evidence="6" id="KW-0808">Transferase</keyword>
<proteinExistence type="predicted"/>
<evidence type="ECO:0000256" key="8">
    <source>
        <dbReference type="ARBA" id="ARBA00022989"/>
    </source>
</evidence>